<keyword evidence="3" id="KW-1185">Reference proteome</keyword>
<proteinExistence type="predicted"/>
<dbReference type="AlphaFoldDB" id="A0A017SP57"/>
<organism evidence="2 3">
    <name type="scientific">Aspergillus ruber (strain CBS 135680)</name>
    <dbReference type="NCBI Taxonomy" id="1388766"/>
    <lineage>
        <taxon>Eukaryota</taxon>
        <taxon>Fungi</taxon>
        <taxon>Dikarya</taxon>
        <taxon>Ascomycota</taxon>
        <taxon>Pezizomycotina</taxon>
        <taxon>Eurotiomycetes</taxon>
        <taxon>Eurotiomycetidae</taxon>
        <taxon>Eurotiales</taxon>
        <taxon>Aspergillaceae</taxon>
        <taxon>Aspergillus</taxon>
        <taxon>Aspergillus subgen. Aspergillus</taxon>
    </lineage>
</organism>
<reference evidence="3" key="1">
    <citation type="journal article" date="2014" name="Nat. Commun.">
        <title>Genomic adaptations of the halophilic Dead Sea filamentous fungus Eurotium rubrum.</title>
        <authorList>
            <person name="Kis-Papo T."/>
            <person name="Weig A.R."/>
            <person name="Riley R."/>
            <person name="Persoh D."/>
            <person name="Salamov A."/>
            <person name="Sun H."/>
            <person name="Lipzen A."/>
            <person name="Wasser S.P."/>
            <person name="Rambold G."/>
            <person name="Grigoriev I.V."/>
            <person name="Nevo E."/>
        </authorList>
    </citation>
    <scope>NUCLEOTIDE SEQUENCE [LARGE SCALE GENOMIC DNA]</scope>
    <source>
        <strain evidence="3">CBS 135680</strain>
    </source>
</reference>
<dbReference type="GeneID" id="63694680"/>
<sequence>MQTRPSFDQLPLRPDDPTISAWRLWGEEDQVGTLNLIDADSVQRGAGEIRLGLRLSLNWSLDMPRTPDFGRQGCKFTHRVHHGDLNLVTLDDEGYTERNGKTYDPAQQLKVTHDELMECLTEQERLSGHPIELPRGDVLLIRSGYTKRYMELSGEEERKGTSVPPRGVRNKPRYPNAAVPLGQAGCCRGWRCAGTGSAATKF</sequence>
<evidence type="ECO:0000313" key="2">
    <source>
        <dbReference type="EMBL" id="EYE98773.1"/>
    </source>
</evidence>
<evidence type="ECO:0000313" key="3">
    <source>
        <dbReference type="Proteomes" id="UP000019804"/>
    </source>
</evidence>
<accession>A0A017SP57</accession>
<dbReference type="EMBL" id="KK088412">
    <property type="protein sequence ID" value="EYE98773.1"/>
    <property type="molecule type" value="Genomic_DNA"/>
</dbReference>
<protein>
    <submittedName>
        <fullName evidence="2">Uncharacterized protein</fullName>
    </submittedName>
</protein>
<feature type="region of interest" description="Disordered" evidence="1">
    <location>
        <begin position="153"/>
        <end position="175"/>
    </location>
</feature>
<dbReference type="HOGENOM" id="CLU_1354351_0_0_1"/>
<dbReference type="Proteomes" id="UP000019804">
    <property type="component" value="Unassembled WGS sequence"/>
</dbReference>
<evidence type="ECO:0000256" key="1">
    <source>
        <dbReference type="SAM" id="MobiDB-lite"/>
    </source>
</evidence>
<dbReference type="PANTHER" id="PTHR34861:SF11">
    <property type="entry name" value="CYCLASE"/>
    <property type="match status" value="1"/>
</dbReference>
<gene>
    <name evidence="2" type="ORF">EURHEDRAFT_382987</name>
</gene>
<name>A0A017SP57_ASPRC</name>
<dbReference type="OrthoDB" id="5396at2759"/>
<dbReference type="PANTHER" id="PTHR34861">
    <property type="match status" value="1"/>
</dbReference>
<dbReference type="RefSeq" id="XP_040642461.1">
    <property type="nucleotide sequence ID" value="XM_040779556.1"/>
</dbReference>
<dbReference type="STRING" id="1388766.A0A017SP57"/>